<evidence type="ECO:0008006" key="3">
    <source>
        <dbReference type="Google" id="ProtNLM"/>
    </source>
</evidence>
<name>A0ABQ3BLA4_9FLAO</name>
<keyword evidence="2" id="KW-1185">Reference proteome</keyword>
<dbReference type="InterPro" id="IPR038194">
    <property type="entry name" value="DUF3861_sf"/>
</dbReference>
<dbReference type="Pfam" id="PF12977">
    <property type="entry name" value="DUF3861"/>
    <property type="match status" value="1"/>
</dbReference>
<dbReference type="InterPro" id="IPR024476">
    <property type="entry name" value="DUF3861"/>
</dbReference>
<reference evidence="2" key="1">
    <citation type="journal article" date="2019" name="Int. J. Syst. Evol. Microbiol.">
        <title>The Global Catalogue of Microorganisms (GCM) 10K type strain sequencing project: providing services to taxonomists for standard genome sequencing and annotation.</title>
        <authorList>
            <consortium name="The Broad Institute Genomics Platform"/>
            <consortium name="The Broad Institute Genome Sequencing Center for Infectious Disease"/>
            <person name="Wu L."/>
            <person name="Ma J."/>
        </authorList>
    </citation>
    <scope>NUCLEOTIDE SEQUENCE [LARGE SCALE GENOMIC DNA]</scope>
    <source>
        <strain evidence="2">KCTC 12708</strain>
    </source>
</reference>
<dbReference type="Proteomes" id="UP000615593">
    <property type="component" value="Unassembled WGS sequence"/>
</dbReference>
<dbReference type="GeneID" id="94368634"/>
<organism evidence="1 2">
    <name type="scientific">Mesonia mobilis</name>
    <dbReference type="NCBI Taxonomy" id="369791"/>
    <lineage>
        <taxon>Bacteria</taxon>
        <taxon>Pseudomonadati</taxon>
        <taxon>Bacteroidota</taxon>
        <taxon>Flavobacteriia</taxon>
        <taxon>Flavobacteriales</taxon>
        <taxon>Flavobacteriaceae</taxon>
        <taxon>Mesonia</taxon>
    </lineage>
</organism>
<proteinExistence type="predicted"/>
<evidence type="ECO:0000313" key="2">
    <source>
        <dbReference type="Proteomes" id="UP000615593"/>
    </source>
</evidence>
<sequence length="97" mass="11473">MAKKNNKYQLTLEQVSVKDESLKQEQPVSFEFENHDEIFQIINKVEEKQLFDNKSDAKEFAVGLKLFSEVMLRNRKHPLFEEFSPAFAKFMKKLKSS</sequence>
<accession>A0ABQ3BLA4</accession>
<comment type="caution">
    <text evidence="1">The sequence shown here is derived from an EMBL/GenBank/DDBJ whole genome shotgun (WGS) entry which is preliminary data.</text>
</comment>
<protein>
    <recommendedName>
        <fullName evidence="3">DUF3861 domain-containing protein</fullName>
    </recommendedName>
</protein>
<dbReference type="RefSeq" id="WP_027883852.1">
    <property type="nucleotide sequence ID" value="NZ_BMWY01000002.1"/>
</dbReference>
<dbReference type="EMBL" id="BMWY01000002">
    <property type="protein sequence ID" value="GGZ50219.1"/>
    <property type="molecule type" value="Genomic_DNA"/>
</dbReference>
<gene>
    <name evidence="1" type="ORF">GCM10008088_09690</name>
</gene>
<evidence type="ECO:0000313" key="1">
    <source>
        <dbReference type="EMBL" id="GGZ50219.1"/>
    </source>
</evidence>
<dbReference type="Gene3D" id="3.10.20.850">
    <property type="entry name" value="Protein of unknown function DUF3861"/>
    <property type="match status" value="1"/>
</dbReference>